<sequence length="575" mass="66146">MSGIKKHIVSCGGFGAGLSDPNSNKIILEHRKELPNYNTRIKLDKLINTVLTVRARHKDLLNIAGYLFAADRKISRGRTDAQEYHSWSRYIILHIGVRDYSFWNQPGIKKLLADALEFMTGDIKYEFSFYQSDEDFPSSIFDNDNFNMQKEDKLKVLLFSGGIDSLAGAVEILEDFDGHLCLVSHRSGHSTTISIQNRLFNQLQQYYPGRVSHYKFECGLSKESTVEESQRTRSFLYTSTAFVVAEAYGQKEIYVHENGITSLNFAETQDLMNARSSRTTHPKTLALLENLFTAVAEKSITIKNNFFDRTKTDVIKILKKYERSNLFMSSISCSSTRNNTSAKTHCGKCSQCVDRRFASFAAEIEKWDDSNNYDFDFLKDSLTDDLALKTLLEFIRMAQNFRGFTLDGFFLNYGPELADIIPYINGKNDEERVSKIYKLCQNHSTDIEHAINQMQIKFDKPLAPAKPNSFFTLIIRPRAYQKIANPIKIHKTVEDTTREERERNISEQETAYNLIKKLKKKNYFQKHGLTKDKLLKIIDEKCRKNNGAINFKKLGNELGCSNHTAKRRCMDYNIL</sequence>
<dbReference type="SUPFAM" id="SSF52402">
    <property type="entry name" value="Adenine nucleotide alpha hydrolases-like"/>
    <property type="match status" value="1"/>
</dbReference>
<dbReference type="Pfam" id="PF06508">
    <property type="entry name" value="QueC"/>
    <property type="match status" value="1"/>
</dbReference>
<name>A0A0W8G0W7_9ZZZZ</name>
<dbReference type="InterPro" id="IPR018317">
    <property type="entry name" value="QueC"/>
</dbReference>
<dbReference type="Gene3D" id="3.40.50.620">
    <property type="entry name" value="HUPs"/>
    <property type="match status" value="1"/>
</dbReference>
<protein>
    <recommendedName>
        <fullName evidence="2">7-cyano-7-deazaguanine synthase</fullName>
    </recommendedName>
</protein>
<reference evidence="1" key="1">
    <citation type="journal article" date="2015" name="Proc. Natl. Acad. Sci. U.S.A.">
        <title>Networks of energetic and metabolic interactions define dynamics in microbial communities.</title>
        <authorList>
            <person name="Embree M."/>
            <person name="Liu J.K."/>
            <person name="Al-Bassam M.M."/>
            <person name="Zengler K."/>
        </authorList>
    </citation>
    <scope>NUCLEOTIDE SEQUENCE</scope>
</reference>
<comment type="caution">
    <text evidence="1">The sequence shown here is derived from an EMBL/GenBank/DDBJ whole genome shotgun (WGS) entry which is preliminary data.</text>
</comment>
<evidence type="ECO:0000313" key="1">
    <source>
        <dbReference type="EMBL" id="KUG26791.1"/>
    </source>
</evidence>
<dbReference type="EMBL" id="LNQE01000404">
    <property type="protein sequence ID" value="KUG26791.1"/>
    <property type="molecule type" value="Genomic_DNA"/>
</dbReference>
<proteinExistence type="predicted"/>
<dbReference type="InterPro" id="IPR014729">
    <property type="entry name" value="Rossmann-like_a/b/a_fold"/>
</dbReference>
<evidence type="ECO:0008006" key="2">
    <source>
        <dbReference type="Google" id="ProtNLM"/>
    </source>
</evidence>
<dbReference type="AlphaFoldDB" id="A0A0W8G0W7"/>
<organism evidence="1">
    <name type="scientific">hydrocarbon metagenome</name>
    <dbReference type="NCBI Taxonomy" id="938273"/>
    <lineage>
        <taxon>unclassified sequences</taxon>
        <taxon>metagenomes</taxon>
        <taxon>ecological metagenomes</taxon>
    </lineage>
</organism>
<gene>
    <name evidence="1" type="ORF">ASZ90_003359</name>
</gene>
<accession>A0A0W8G0W7</accession>